<sequence>MPLLFPFIDSENLYQLPHIVIVFLQLIHTTYCTVINLVFNFYLFISRKKSLPKIENELLFIPASECARMIRNKEISSYELVSAYIERQKQVNSYINAIVMERYIDALEDAKKIDEFLSDIQPYTEEYDKIAEEKPLLGIPFTLKNSIKCEEFSPISGVVCRNNCNVKADILCKGIKRWKEAGGILIASTNVPELCMWVETNNKVWGRTNNPYDIRRSPGGSSGGEGAIIGSGGSLFGAGSDIAGSIRIPASHCGIYGYKNTPKSIDVTGHLPEPDEEIMNMIAQAPMARYASDLKLISKLYMSVEERTFLRMDDEIDINSLNFYYIEDFSHMEAQPVTNDCLKGVRSVVKMLEDFNKFPINICFDEFKHINALWQATLQHYTNDNVTGISGYMNNFSNSKVPFLKESLKNIFNFKSDHDLGVMLWLYEFGNIRFLKPNLKKKYMEMREKIIKKINDILSDNGILIVPAYPTVAPPHNHQLFLRMDKSYTEIFNVLGLPVITCPIFLNSSGIPVCVQIVAGKNQDRLLFTFAEIIEKKFGGWKEPK</sequence>
<dbReference type="STRING" id="6248.A0A0K0E5I0"/>
<dbReference type="Proteomes" id="UP000035681">
    <property type="component" value="Unplaced"/>
</dbReference>
<evidence type="ECO:0000256" key="1">
    <source>
        <dbReference type="ARBA" id="ARBA00009199"/>
    </source>
</evidence>
<evidence type="ECO:0000313" key="6">
    <source>
        <dbReference type="WBParaSite" id="TCONS_00007713.p1"/>
    </source>
</evidence>
<dbReference type="GO" id="GO:0012505">
    <property type="term" value="C:endomembrane system"/>
    <property type="evidence" value="ECO:0007669"/>
    <property type="project" value="TreeGrafter"/>
</dbReference>
<evidence type="ECO:0000259" key="3">
    <source>
        <dbReference type="Pfam" id="PF01425"/>
    </source>
</evidence>
<evidence type="ECO:0000313" key="4">
    <source>
        <dbReference type="Proteomes" id="UP000035681"/>
    </source>
</evidence>
<dbReference type="InterPro" id="IPR036928">
    <property type="entry name" value="AS_sf"/>
</dbReference>
<dbReference type="WBParaSite" id="TCONS_00007713.p1">
    <property type="protein sequence ID" value="TCONS_00007713.p1"/>
    <property type="gene ID" value="XLOC_005744"/>
</dbReference>
<feature type="active site" description="Acyl-ester intermediate" evidence="2">
    <location>
        <position position="245"/>
    </location>
</feature>
<evidence type="ECO:0000256" key="2">
    <source>
        <dbReference type="PIRSR" id="PIRSR001221-1"/>
    </source>
</evidence>
<organism evidence="5">
    <name type="scientific">Strongyloides stercoralis</name>
    <name type="common">Threadworm</name>
    <dbReference type="NCBI Taxonomy" id="6248"/>
    <lineage>
        <taxon>Eukaryota</taxon>
        <taxon>Metazoa</taxon>
        <taxon>Ecdysozoa</taxon>
        <taxon>Nematoda</taxon>
        <taxon>Chromadorea</taxon>
        <taxon>Rhabditida</taxon>
        <taxon>Tylenchina</taxon>
        <taxon>Panagrolaimomorpha</taxon>
        <taxon>Strongyloidoidea</taxon>
        <taxon>Strongyloididae</taxon>
        <taxon>Strongyloides</taxon>
    </lineage>
</organism>
<reference evidence="5" key="1">
    <citation type="submission" date="2015-08" db="UniProtKB">
        <authorList>
            <consortium name="WormBaseParasite"/>
        </authorList>
    </citation>
    <scope>IDENTIFICATION</scope>
</reference>
<dbReference type="PANTHER" id="PTHR43372:SF4">
    <property type="entry name" value="FATTY-ACID AMIDE HYDROLASE 2"/>
    <property type="match status" value="1"/>
</dbReference>
<keyword evidence="4" id="KW-1185">Reference proteome</keyword>
<dbReference type="Gene3D" id="3.90.1300.10">
    <property type="entry name" value="Amidase signature (AS) domain"/>
    <property type="match status" value="1"/>
</dbReference>
<accession>A0A0K0E5I0</accession>
<feature type="active site" description="Charge relay system" evidence="2">
    <location>
        <position position="221"/>
    </location>
</feature>
<dbReference type="PROSITE" id="PS00571">
    <property type="entry name" value="AMIDASES"/>
    <property type="match status" value="1"/>
</dbReference>
<protein>
    <submittedName>
        <fullName evidence="5 6">Amidase domain-containing protein</fullName>
    </submittedName>
</protein>
<dbReference type="Pfam" id="PF01425">
    <property type="entry name" value="Amidase"/>
    <property type="match status" value="1"/>
</dbReference>
<dbReference type="InterPro" id="IPR052739">
    <property type="entry name" value="FAAH2"/>
</dbReference>
<proteinExistence type="inferred from homology"/>
<dbReference type="WBParaSite" id="SSTP_0000476500.1">
    <property type="protein sequence ID" value="SSTP_0000476500.1"/>
    <property type="gene ID" value="SSTP_0000476500"/>
</dbReference>
<dbReference type="InterPro" id="IPR020556">
    <property type="entry name" value="Amidase_CS"/>
</dbReference>
<feature type="active site" description="Charge relay system" evidence="2">
    <location>
        <position position="144"/>
    </location>
</feature>
<dbReference type="PIRSF" id="PIRSF001221">
    <property type="entry name" value="Amidase_fungi"/>
    <property type="match status" value="1"/>
</dbReference>
<name>A0A0K0E5I0_STRER</name>
<comment type="similarity">
    <text evidence="1">Belongs to the amidase family.</text>
</comment>
<dbReference type="SUPFAM" id="SSF75304">
    <property type="entry name" value="Amidase signature (AS) enzymes"/>
    <property type="match status" value="1"/>
</dbReference>
<dbReference type="InterPro" id="IPR023631">
    <property type="entry name" value="Amidase_dom"/>
</dbReference>
<feature type="domain" description="Amidase" evidence="3">
    <location>
        <begin position="79"/>
        <end position="527"/>
    </location>
</feature>
<dbReference type="PANTHER" id="PTHR43372">
    <property type="entry name" value="FATTY-ACID AMIDE HYDROLASE"/>
    <property type="match status" value="1"/>
</dbReference>
<evidence type="ECO:0000313" key="5">
    <source>
        <dbReference type="WBParaSite" id="SSTP_0000476500.1"/>
    </source>
</evidence>
<dbReference type="AlphaFoldDB" id="A0A0K0E5I0"/>